<dbReference type="GO" id="GO:0016020">
    <property type="term" value="C:membrane"/>
    <property type="evidence" value="ECO:0007669"/>
    <property type="project" value="UniProtKB-SubCell"/>
</dbReference>
<dbReference type="AlphaFoldDB" id="A0A9P6MZN7"/>
<dbReference type="PANTHER" id="PTHR15549">
    <property type="entry name" value="PAIRED IMMUNOGLOBULIN-LIKE TYPE 2 RECEPTOR"/>
    <property type="match status" value="1"/>
</dbReference>
<keyword evidence="8" id="KW-1185">Reference proteome</keyword>
<evidence type="ECO:0000256" key="3">
    <source>
        <dbReference type="ARBA" id="ARBA00022989"/>
    </source>
</evidence>
<evidence type="ECO:0000256" key="4">
    <source>
        <dbReference type="ARBA" id="ARBA00023136"/>
    </source>
</evidence>
<feature type="region of interest" description="Disordered" evidence="5">
    <location>
        <begin position="1"/>
        <end position="124"/>
    </location>
</feature>
<feature type="region of interest" description="Disordered" evidence="5">
    <location>
        <begin position="178"/>
        <end position="214"/>
    </location>
</feature>
<dbReference type="GO" id="GO:0071944">
    <property type="term" value="C:cell periphery"/>
    <property type="evidence" value="ECO:0007669"/>
    <property type="project" value="UniProtKB-ARBA"/>
</dbReference>
<comment type="caution">
    <text evidence="7">The sequence shown here is derived from an EMBL/GenBank/DDBJ whole genome shotgun (WGS) entry which is preliminary data.</text>
</comment>
<gene>
    <name evidence="7" type="ORF">BGZ80_007235</name>
</gene>
<dbReference type="EMBL" id="JAAAID010000367">
    <property type="protein sequence ID" value="KAG0018380.1"/>
    <property type="molecule type" value="Genomic_DNA"/>
</dbReference>
<name>A0A9P6MZN7_9FUNG</name>
<proteinExistence type="predicted"/>
<dbReference type="PANTHER" id="PTHR15549:SF30">
    <property type="entry name" value="MID2 DOMAIN-CONTAINING PROTEIN"/>
    <property type="match status" value="1"/>
</dbReference>
<dbReference type="OrthoDB" id="2448383at2759"/>
<protein>
    <submittedName>
        <fullName evidence="7">Uncharacterized protein</fullName>
    </submittedName>
</protein>
<feature type="transmembrane region" description="Helical" evidence="6">
    <location>
        <begin position="131"/>
        <end position="154"/>
    </location>
</feature>
<keyword evidence="4 6" id="KW-0472">Membrane</keyword>
<evidence type="ECO:0000313" key="7">
    <source>
        <dbReference type="EMBL" id="KAG0018380.1"/>
    </source>
</evidence>
<feature type="compositionally biased region" description="Polar residues" evidence="5">
    <location>
        <begin position="374"/>
        <end position="392"/>
    </location>
</feature>
<accession>A0A9P6MZN7</accession>
<evidence type="ECO:0000256" key="6">
    <source>
        <dbReference type="SAM" id="Phobius"/>
    </source>
</evidence>
<feature type="compositionally biased region" description="Low complexity" evidence="5">
    <location>
        <begin position="30"/>
        <end position="108"/>
    </location>
</feature>
<feature type="compositionally biased region" description="Polar residues" evidence="5">
    <location>
        <begin position="312"/>
        <end position="335"/>
    </location>
</feature>
<evidence type="ECO:0000256" key="5">
    <source>
        <dbReference type="SAM" id="MobiDB-lite"/>
    </source>
</evidence>
<dbReference type="Proteomes" id="UP000703661">
    <property type="component" value="Unassembled WGS sequence"/>
</dbReference>
<evidence type="ECO:0000256" key="1">
    <source>
        <dbReference type="ARBA" id="ARBA00004167"/>
    </source>
</evidence>
<organism evidence="7 8">
    <name type="scientific">Entomortierella chlamydospora</name>
    <dbReference type="NCBI Taxonomy" id="101097"/>
    <lineage>
        <taxon>Eukaryota</taxon>
        <taxon>Fungi</taxon>
        <taxon>Fungi incertae sedis</taxon>
        <taxon>Mucoromycota</taxon>
        <taxon>Mortierellomycotina</taxon>
        <taxon>Mortierellomycetes</taxon>
        <taxon>Mortierellales</taxon>
        <taxon>Mortierellaceae</taxon>
        <taxon>Entomortierella</taxon>
    </lineage>
</organism>
<reference evidence="7" key="1">
    <citation type="journal article" date="2020" name="Fungal Divers.">
        <title>Resolving the Mortierellaceae phylogeny through synthesis of multi-gene phylogenetics and phylogenomics.</title>
        <authorList>
            <person name="Vandepol N."/>
            <person name="Liber J."/>
            <person name="Desiro A."/>
            <person name="Na H."/>
            <person name="Kennedy M."/>
            <person name="Barry K."/>
            <person name="Grigoriev I.V."/>
            <person name="Miller A.N."/>
            <person name="O'Donnell K."/>
            <person name="Stajich J.E."/>
            <person name="Bonito G."/>
        </authorList>
    </citation>
    <scope>NUCLEOTIDE SEQUENCE</scope>
    <source>
        <strain evidence="7">NRRL 2769</strain>
    </source>
</reference>
<feature type="region of interest" description="Disordered" evidence="5">
    <location>
        <begin position="228"/>
        <end position="251"/>
    </location>
</feature>
<evidence type="ECO:0000313" key="8">
    <source>
        <dbReference type="Proteomes" id="UP000703661"/>
    </source>
</evidence>
<feature type="compositionally biased region" description="Polar residues" evidence="5">
    <location>
        <begin position="344"/>
        <end position="363"/>
    </location>
</feature>
<feature type="region of interest" description="Disordered" evidence="5">
    <location>
        <begin position="304"/>
        <end position="404"/>
    </location>
</feature>
<keyword evidence="2 6" id="KW-0812">Transmembrane</keyword>
<sequence>MEPTTSGAPLPPPSTHPQTTTPTTTPPSSPITIPTTTTPTTNTTPTTTTPTTTTTTTATTTTTTGQPPTTATSTNIPTSTETRTRTSSEFTQSTISYPTSTSTSTSASPIVPPANELPQNDSGGGGLSSSAIVGIVIGSVVALAAIAAILFLAWKRHKHRQADFNSSDMFKPVGMSQYNPSSHDNDSVGAHARPSEDAIGGFPGRSNDRTHRPDNILTSAALGAGMYGYETEGNQGGRPYQLYPAHPDQEGPYQQQYNPFGYQADHDWHDRAAGYYGAEHGYHDGYDGYYDDPHIHQAGSGHEYEAGEISGPISSGLPSNRTSPPVEHATSNIPQYGTDGTPDPFSSTIGVDTAAGLSSTAGSRTELGSGGNELLSTSTVISSNPQGRSPQLNPELKRAPQGLY</sequence>
<keyword evidence="3 6" id="KW-1133">Transmembrane helix</keyword>
<evidence type="ECO:0000256" key="2">
    <source>
        <dbReference type="ARBA" id="ARBA00022692"/>
    </source>
</evidence>
<comment type="subcellular location">
    <subcellularLocation>
        <location evidence="1">Membrane</location>
        <topology evidence="1">Single-pass membrane protein</topology>
    </subcellularLocation>
</comment>
<dbReference type="InterPro" id="IPR051694">
    <property type="entry name" value="Immunoregulatory_rcpt-like"/>
</dbReference>